<dbReference type="InterPro" id="IPR050097">
    <property type="entry name" value="Ferredoxin-NADP_redctase_2"/>
</dbReference>
<evidence type="ECO:0000259" key="4">
    <source>
        <dbReference type="Pfam" id="PF07992"/>
    </source>
</evidence>
<proteinExistence type="predicted"/>
<organism evidence="5 6">
    <name type="scientific">Inquilinus limosus</name>
    <dbReference type="NCBI Taxonomy" id="171674"/>
    <lineage>
        <taxon>Bacteria</taxon>
        <taxon>Pseudomonadati</taxon>
        <taxon>Pseudomonadota</taxon>
        <taxon>Alphaproteobacteria</taxon>
        <taxon>Rhodospirillales</taxon>
        <taxon>Rhodospirillaceae</taxon>
        <taxon>Inquilinus</taxon>
    </lineage>
</organism>
<keyword evidence="3" id="KW-0560">Oxidoreductase</keyword>
<protein>
    <recommendedName>
        <fullName evidence="1">Thioredoxin reductase</fullName>
    </recommendedName>
</protein>
<feature type="domain" description="FAD/NAD(P)-binding" evidence="4">
    <location>
        <begin position="182"/>
        <end position="284"/>
    </location>
</feature>
<evidence type="ECO:0000313" key="5">
    <source>
        <dbReference type="EMBL" id="MBW8724084.1"/>
    </source>
</evidence>
<comment type="caution">
    <text evidence="5">The sequence shown here is derived from an EMBL/GenBank/DDBJ whole genome shotgun (WGS) entry which is preliminary data.</text>
</comment>
<evidence type="ECO:0000313" key="6">
    <source>
        <dbReference type="Proteomes" id="UP000700706"/>
    </source>
</evidence>
<dbReference type="PANTHER" id="PTHR48105">
    <property type="entry name" value="THIOREDOXIN REDUCTASE 1-RELATED-RELATED"/>
    <property type="match status" value="1"/>
</dbReference>
<evidence type="ECO:0000256" key="3">
    <source>
        <dbReference type="ARBA" id="ARBA00023002"/>
    </source>
</evidence>
<name>A0A952FKP0_9PROT</name>
<evidence type="ECO:0000256" key="1">
    <source>
        <dbReference type="ARBA" id="ARBA00018719"/>
    </source>
</evidence>
<gene>
    <name evidence="5" type="ORF">JF625_02845</name>
</gene>
<feature type="domain" description="FAD/NAD(P)-binding" evidence="4">
    <location>
        <begin position="3"/>
        <end position="138"/>
    </location>
</feature>
<dbReference type="Proteomes" id="UP000700706">
    <property type="component" value="Unassembled WGS sequence"/>
</dbReference>
<dbReference type="PRINTS" id="PR00469">
    <property type="entry name" value="PNDRDTASEII"/>
</dbReference>
<accession>A0A952FKP0</accession>
<sequence length="300" mass="31277">MVHDVIVVGGSFAGLSAAMQLARARRRVLVIDAGRPRNRFAAAAHGFLGQDGKPPREIQQEALRQLLAYPTVAFVEGEAVSARRTDSGFAVALADAGEAAATCLILAIGMADELPPIPGLQERWGATVLHCPYCHGYEVAGRPLGVLANHALSTHQAGMLPDWGPTTYFTQGEFEPDPAQAAYLAGRGVSIERSPVVELLGAAPDLEAVRLADGRVVRVAALFTAARMRLASPLAEQLGCALDDGPLGPRLRVDDFKQTTVPGVFAAGDAATPMHNATLASASGVMAGVCAHRSLMGMAA</sequence>
<dbReference type="AlphaFoldDB" id="A0A952FKP0"/>
<evidence type="ECO:0000256" key="2">
    <source>
        <dbReference type="ARBA" id="ARBA00022630"/>
    </source>
</evidence>
<keyword evidence="2" id="KW-0285">Flavoprotein</keyword>
<dbReference type="PRINTS" id="PR00368">
    <property type="entry name" value="FADPNR"/>
</dbReference>
<dbReference type="InterPro" id="IPR023753">
    <property type="entry name" value="FAD/NAD-binding_dom"/>
</dbReference>
<dbReference type="Gene3D" id="3.50.50.60">
    <property type="entry name" value="FAD/NAD(P)-binding domain"/>
    <property type="match status" value="2"/>
</dbReference>
<dbReference type="EMBL" id="JAEKLZ010000074">
    <property type="protein sequence ID" value="MBW8724084.1"/>
    <property type="molecule type" value="Genomic_DNA"/>
</dbReference>
<dbReference type="Pfam" id="PF07992">
    <property type="entry name" value="Pyr_redox_2"/>
    <property type="match status" value="2"/>
</dbReference>
<dbReference type="InterPro" id="IPR036188">
    <property type="entry name" value="FAD/NAD-bd_sf"/>
</dbReference>
<reference evidence="5" key="1">
    <citation type="submission" date="2020-06" db="EMBL/GenBank/DDBJ databases">
        <title>Stable isotope informed genome-resolved metagenomics uncovers potential trophic interactions in rhizosphere soil.</title>
        <authorList>
            <person name="Starr E.P."/>
            <person name="Shi S."/>
            <person name="Blazewicz S.J."/>
            <person name="Koch B.J."/>
            <person name="Probst A.J."/>
            <person name="Hungate B.A."/>
            <person name="Pett-Ridge J."/>
            <person name="Firestone M.K."/>
            <person name="Banfield J.F."/>
        </authorList>
    </citation>
    <scope>NUCLEOTIDE SEQUENCE</scope>
    <source>
        <strain evidence="5">YM_69_17</strain>
    </source>
</reference>
<dbReference type="GO" id="GO:0016491">
    <property type="term" value="F:oxidoreductase activity"/>
    <property type="evidence" value="ECO:0007669"/>
    <property type="project" value="UniProtKB-KW"/>
</dbReference>
<dbReference type="SUPFAM" id="SSF51905">
    <property type="entry name" value="FAD/NAD(P)-binding domain"/>
    <property type="match status" value="1"/>
</dbReference>